<keyword evidence="5" id="KW-0406">Ion transport</keyword>
<feature type="transmembrane region" description="Helical" evidence="8">
    <location>
        <begin position="51"/>
        <end position="69"/>
    </location>
</feature>
<evidence type="ECO:0000256" key="3">
    <source>
        <dbReference type="ARBA" id="ARBA00022692"/>
    </source>
</evidence>
<dbReference type="GO" id="GO:0001508">
    <property type="term" value="P:action potential"/>
    <property type="evidence" value="ECO:0007669"/>
    <property type="project" value="TreeGrafter"/>
</dbReference>
<proteinExistence type="predicted"/>
<name>A0A1M7L7G2_9FLAO</name>
<dbReference type="OrthoDB" id="9799090at2"/>
<evidence type="ECO:0000259" key="9">
    <source>
        <dbReference type="Pfam" id="PF07885"/>
    </source>
</evidence>
<organism evidence="10 11">
    <name type="scientific">Flavobacterium xinjiangense</name>
    <dbReference type="NCBI Taxonomy" id="178356"/>
    <lineage>
        <taxon>Bacteria</taxon>
        <taxon>Pseudomonadati</taxon>
        <taxon>Bacteroidota</taxon>
        <taxon>Flavobacteriia</taxon>
        <taxon>Flavobacteriales</taxon>
        <taxon>Flavobacteriaceae</taxon>
        <taxon>Flavobacterium</taxon>
    </lineage>
</organism>
<evidence type="ECO:0000256" key="4">
    <source>
        <dbReference type="ARBA" id="ARBA00022989"/>
    </source>
</evidence>
<evidence type="ECO:0000256" key="8">
    <source>
        <dbReference type="SAM" id="Phobius"/>
    </source>
</evidence>
<keyword evidence="2" id="KW-0813">Transport</keyword>
<evidence type="ECO:0000256" key="1">
    <source>
        <dbReference type="ARBA" id="ARBA00004141"/>
    </source>
</evidence>
<dbReference type="SUPFAM" id="SSF81324">
    <property type="entry name" value="Voltage-gated potassium channels"/>
    <property type="match status" value="1"/>
</dbReference>
<dbReference type="PANTHER" id="PTHR11537:SF254">
    <property type="entry name" value="POTASSIUM VOLTAGE-GATED CHANNEL PROTEIN SHAB"/>
    <property type="match status" value="1"/>
</dbReference>
<keyword evidence="3 8" id="KW-0812">Transmembrane</keyword>
<dbReference type="STRING" id="178356.SAMN05216269_106214"/>
<feature type="transmembrane region" description="Helical" evidence="8">
    <location>
        <begin position="81"/>
        <end position="98"/>
    </location>
</feature>
<feature type="transmembrane region" description="Helical" evidence="8">
    <location>
        <begin position="200"/>
        <end position="220"/>
    </location>
</feature>
<feature type="transmembrane region" description="Helical" evidence="8">
    <location>
        <begin position="105"/>
        <end position="128"/>
    </location>
</feature>
<evidence type="ECO:0000256" key="6">
    <source>
        <dbReference type="ARBA" id="ARBA00023136"/>
    </source>
</evidence>
<dbReference type="RefSeq" id="WP_073208849.1">
    <property type="nucleotide sequence ID" value="NZ_FRCL01000006.1"/>
</dbReference>
<evidence type="ECO:0000256" key="7">
    <source>
        <dbReference type="ARBA" id="ARBA00023303"/>
    </source>
</evidence>
<dbReference type="Proteomes" id="UP000184092">
    <property type="component" value="Unassembled WGS sequence"/>
</dbReference>
<accession>A0A1M7L7G2</accession>
<dbReference type="AlphaFoldDB" id="A0A1M7L7G2"/>
<evidence type="ECO:0000313" key="11">
    <source>
        <dbReference type="Proteomes" id="UP000184092"/>
    </source>
</evidence>
<reference evidence="11" key="1">
    <citation type="submission" date="2016-11" db="EMBL/GenBank/DDBJ databases">
        <authorList>
            <person name="Varghese N."/>
            <person name="Submissions S."/>
        </authorList>
    </citation>
    <scope>NUCLEOTIDE SEQUENCE [LARGE SCALE GENOMIC DNA]</scope>
    <source>
        <strain evidence="11">CGMCC 1.2749</strain>
    </source>
</reference>
<keyword evidence="7" id="KW-0407">Ion channel</keyword>
<dbReference type="GO" id="GO:0005249">
    <property type="term" value="F:voltage-gated potassium channel activity"/>
    <property type="evidence" value="ECO:0007669"/>
    <property type="project" value="InterPro"/>
</dbReference>
<feature type="transmembrane region" description="Helical" evidence="8">
    <location>
        <begin position="140"/>
        <end position="159"/>
    </location>
</feature>
<evidence type="ECO:0000313" key="10">
    <source>
        <dbReference type="EMBL" id="SHM73850.1"/>
    </source>
</evidence>
<keyword evidence="11" id="KW-1185">Reference proteome</keyword>
<dbReference type="GO" id="GO:0008076">
    <property type="term" value="C:voltage-gated potassium channel complex"/>
    <property type="evidence" value="ECO:0007669"/>
    <property type="project" value="InterPro"/>
</dbReference>
<dbReference type="InterPro" id="IPR013099">
    <property type="entry name" value="K_chnl_dom"/>
</dbReference>
<dbReference type="Gene3D" id="1.10.287.70">
    <property type="match status" value="1"/>
</dbReference>
<keyword evidence="4 8" id="KW-1133">Transmembrane helix</keyword>
<feature type="domain" description="Potassium channel" evidence="9">
    <location>
        <begin position="152"/>
        <end position="224"/>
    </location>
</feature>
<evidence type="ECO:0000256" key="5">
    <source>
        <dbReference type="ARBA" id="ARBA00023065"/>
    </source>
</evidence>
<gene>
    <name evidence="10" type="ORF">SAMN05216269_106214</name>
</gene>
<dbReference type="EMBL" id="FRCL01000006">
    <property type="protein sequence ID" value="SHM73850.1"/>
    <property type="molecule type" value="Genomic_DNA"/>
</dbReference>
<evidence type="ECO:0000256" key="2">
    <source>
        <dbReference type="ARBA" id="ARBA00022448"/>
    </source>
</evidence>
<dbReference type="PANTHER" id="PTHR11537">
    <property type="entry name" value="VOLTAGE-GATED POTASSIUM CHANNEL"/>
    <property type="match status" value="1"/>
</dbReference>
<sequence length="236" mass="27372">MKQIIKKLLLGNISMVAQPEFNPVEKRIQNIKAIWNNDHQDDNGIEKMVRLFLSSSQLLFPGIYIKYFAFKKGAEYEDLAVDFYVLLKVASPLILLVNGLQNNPFLIGLLVYVLLETILYIPTLIFASDLFSKPRSYKRSMLLLFFNYLEIVFAYAVLYSCDRYLNKPFSNWFDAVYFSIITSSSIGYGDFYPVTTQGKFLVSTQALLFLFFVVLFLNFFSTKIKSKGYFEQENEN</sequence>
<feature type="transmembrane region" description="Helical" evidence="8">
    <location>
        <begin position="171"/>
        <end position="188"/>
    </location>
</feature>
<keyword evidence="6 8" id="KW-0472">Membrane</keyword>
<dbReference type="Pfam" id="PF07885">
    <property type="entry name" value="Ion_trans_2"/>
    <property type="match status" value="1"/>
</dbReference>
<comment type="subcellular location">
    <subcellularLocation>
        <location evidence="1">Membrane</location>
        <topology evidence="1">Multi-pass membrane protein</topology>
    </subcellularLocation>
</comment>
<dbReference type="InterPro" id="IPR028325">
    <property type="entry name" value="VG_K_chnl"/>
</dbReference>
<protein>
    <submittedName>
        <fullName evidence="10">Ion channel</fullName>
    </submittedName>
</protein>